<dbReference type="AlphaFoldDB" id="A0A0E9PX77"/>
<protein>
    <submittedName>
        <fullName evidence="1">Uncharacterized protein</fullName>
    </submittedName>
</protein>
<name>A0A0E9PX77_ANGAN</name>
<evidence type="ECO:0000313" key="1">
    <source>
        <dbReference type="EMBL" id="JAH08695.1"/>
    </source>
</evidence>
<proteinExistence type="predicted"/>
<dbReference type="EMBL" id="GBXM01099882">
    <property type="protein sequence ID" value="JAH08695.1"/>
    <property type="molecule type" value="Transcribed_RNA"/>
</dbReference>
<reference evidence="1" key="1">
    <citation type="submission" date="2014-11" db="EMBL/GenBank/DDBJ databases">
        <authorList>
            <person name="Amaro Gonzalez C."/>
        </authorList>
    </citation>
    <scope>NUCLEOTIDE SEQUENCE</scope>
</reference>
<reference evidence="1" key="2">
    <citation type="journal article" date="2015" name="Fish Shellfish Immunol.">
        <title>Early steps in the European eel (Anguilla anguilla)-Vibrio vulnificus interaction in the gills: Role of the RtxA13 toxin.</title>
        <authorList>
            <person name="Callol A."/>
            <person name="Pajuelo D."/>
            <person name="Ebbesson L."/>
            <person name="Teles M."/>
            <person name="MacKenzie S."/>
            <person name="Amaro C."/>
        </authorList>
    </citation>
    <scope>NUCLEOTIDE SEQUENCE</scope>
</reference>
<sequence length="29" mass="3406">MLRVGLCIRTCTQPTKVANYERDHFLVLK</sequence>
<organism evidence="1">
    <name type="scientific">Anguilla anguilla</name>
    <name type="common">European freshwater eel</name>
    <name type="synonym">Muraena anguilla</name>
    <dbReference type="NCBI Taxonomy" id="7936"/>
    <lineage>
        <taxon>Eukaryota</taxon>
        <taxon>Metazoa</taxon>
        <taxon>Chordata</taxon>
        <taxon>Craniata</taxon>
        <taxon>Vertebrata</taxon>
        <taxon>Euteleostomi</taxon>
        <taxon>Actinopterygii</taxon>
        <taxon>Neopterygii</taxon>
        <taxon>Teleostei</taxon>
        <taxon>Anguilliformes</taxon>
        <taxon>Anguillidae</taxon>
        <taxon>Anguilla</taxon>
    </lineage>
</organism>
<accession>A0A0E9PX77</accession>